<keyword evidence="7 10" id="KW-0472">Membrane</keyword>
<keyword evidence="5 10" id="KW-0812">Transmembrane</keyword>
<dbReference type="AlphaFoldDB" id="A0A9W9W2Q4"/>
<feature type="transmembrane region" description="Helical" evidence="10">
    <location>
        <begin position="514"/>
        <end position="534"/>
    </location>
</feature>
<dbReference type="GO" id="GO:0022857">
    <property type="term" value="F:transmembrane transporter activity"/>
    <property type="evidence" value="ECO:0007669"/>
    <property type="project" value="InterPro"/>
</dbReference>
<evidence type="ECO:0000256" key="9">
    <source>
        <dbReference type="SAM" id="MobiDB-lite"/>
    </source>
</evidence>
<comment type="subcellular location">
    <subcellularLocation>
        <location evidence="1">Vacuole membrane</location>
        <topology evidence="1">Multi-pass membrane protein</topology>
    </subcellularLocation>
</comment>
<evidence type="ECO:0000256" key="4">
    <source>
        <dbReference type="ARBA" id="ARBA00022554"/>
    </source>
</evidence>
<evidence type="ECO:0000256" key="6">
    <source>
        <dbReference type="ARBA" id="ARBA00022989"/>
    </source>
</evidence>
<feature type="region of interest" description="Disordered" evidence="9">
    <location>
        <begin position="1"/>
        <end position="57"/>
    </location>
</feature>
<reference evidence="11" key="2">
    <citation type="journal article" date="2023" name="IMA Fungus">
        <title>Comparative genomic study of the Penicillium genus elucidates a diverse pangenome and 15 lateral gene transfer events.</title>
        <authorList>
            <person name="Petersen C."/>
            <person name="Sorensen T."/>
            <person name="Nielsen M.R."/>
            <person name="Sondergaard T.E."/>
            <person name="Sorensen J.L."/>
            <person name="Fitzpatrick D.A."/>
            <person name="Frisvad J.C."/>
            <person name="Nielsen K.L."/>
        </authorList>
    </citation>
    <scope>NUCLEOTIDE SEQUENCE</scope>
    <source>
        <strain evidence="11">IBT 29677</strain>
    </source>
</reference>
<feature type="transmembrane region" description="Helical" evidence="10">
    <location>
        <begin position="541"/>
        <end position="564"/>
    </location>
</feature>
<comment type="caution">
    <text evidence="11">The sequence shown here is derived from an EMBL/GenBank/DDBJ whole genome shotgun (WGS) entry which is preliminary data.</text>
</comment>
<sequence length="616" mass="67682">MTSSERQADSAIDKRDFDANRPLLHDGAEGEHGQPSPQYRNSRSGSHRSRLSRDSANSDDGLLTDVVEGIVERDRRIMHREVVRVVSFAWGVVTCLGAGSITAFSLYGHLLLTRLHYTQLRVNAVSIAAEIAMYLLVPLFGFLCDRYSPSPLSLGSGIMFGVGYLLAAFTYKKGPPSDVGGDGWPFWVMLVAFILIGMGTSCMYLSAVATCAKNYGRGKHKGIMLAIPIAAFGLSGMWQSQIGTYILYERNADGSHGDVDVFRYFLFLGILLLVTGFIGTFLLRIVDEEEERYIDETVEELERSGLLEESDFFRPRHEVRAAAEYGTFSSDADETGSMTNSEDEREERKREEEERRKKNWLLNYETRAFLQDPTMWWLAAGFFLVTGPGESYINNLGTIIPTLTPPTYAPEAAPPAGLPSTHVSTVALTSTIARLLTGSLSDFFAPPALHLLPSIPEGSRHRSEIASDDKRTTLSRMTFLLPSALILSIGYLILSTPLPLEQPSIFHLTTAFVGFGYGSAFSLTPILISAVWGVENFATNWGIVAMMPALGAALWGVIYSTAYQQAVDSGSGSADGQCHGWRCFGVWAVGCTVSVWIAIAAWLAAWRGWKRRGIVV</sequence>
<dbReference type="OrthoDB" id="199930at2759"/>
<keyword evidence="4" id="KW-0926">Vacuole</keyword>
<dbReference type="Proteomes" id="UP001147747">
    <property type="component" value="Unassembled WGS sequence"/>
</dbReference>
<feature type="transmembrane region" description="Helical" evidence="10">
    <location>
        <begin position="584"/>
        <end position="605"/>
    </location>
</feature>
<evidence type="ECO:0000256" key="2">
    <source>
        <dbReference type="ARBA" id="ARBA00008335"/>
    </source>
</evidence>
<feature type="region of interest" description="Disordered" evidence="9">
    <location>
        <begin position="329"/>
        <end position="356"/>
    </location>
</feature>
<dbReference type="PANTHER" id="PTHR21576:SF45">
    <property type="entry name" value="TRANSPORTER MCH1-RELATED"/>
    <property type="match status" value="1"/>
</dbReference>
<dbReference type="Gene3D" id="1.20.1250.20">
    <property type="entry name" value="MFS general substrate transporter like domains"/>
    <property type="match status" value="1"/>
</dbReference>
<evidence type="ECO:0000256" key="8">
    <source>
        <dbReference type="ARBA" id="ARBA00039330"/>
    </source>
</evidence>
<feature type="transmembrane region" description="Helical" evidence="10">
    <location>
        <begin position="477"/>
        <end position="494"/>
    </location>
</feature>
<dbReference type="GO" id="GO:0000329">
    <property type="term" value="C:fungal-type vacuole membrane"/>
    <property type="evidence" value="ECO:0007669"/>
    <property type="project" value="TreeGrafter"/>
</dbReference>
<reference evidence="11" key="1">
    <citation type="submission" date="2022-12" db="EMBL/GenBank/DDBJ databases">
        <authorList>
            <person name="Petersen C."/>
        </authorList>
    </citation>
    <scope>NUCLEOTIDE SEQUENCE</scope>
    <source>
        <strain evidence="11">IBT 29677</strain>
    </source>
</reference>
<dbReference type="EMBL" id="JAPZBU010000006">
    <property type="protein sequence ID" value="KAJ5397447.1"/>
    <property type="molecule type" value="Genomic_DNA"/>
</dbReference>
<feature type="compositionally biased region" description="Basic and acidic residues" evidence="9">
    <location>
        <begin position="1"/>
        <end position="32"/>
    </location>
</feature>
<evidence type="ECO:0000256" key="10">
    <source>
        <dbReference type="SAM" id="Phobius"/>
    </source>
</evidence>
<dbReference type="CDD" id="cd17354">
    <property type="entry name" value="MFS_Mch1p_like"/>
    <property type="match status" value="1"/>
</dbReference>
<keyword evidence="12" id="KW-1185">Reference proteome</keyword>
<feature type="transmembrane region" description="Helical" evidence="10">
    <location>
        <begin position="261"/>
        <end position="283"/>
    </location>
</feature>
<dbReference type="GeneID" id="81369177"/>
<evidence type="ECO:0000256" key="5">
    <source>
        <dbReference type="ARBA" id="ARBA00022692"/>
    </source>
</evidence>
<feature type="transmembrane region" description="Helical" evidence="10">
    <location>
        <begin position="124"/>
        <end position="144"/>
    </location>
</feature>
<protein>
    <recommendedName>
        <fullName evidence="8">Probable transporter MCH1</fullName>
    </recommendedName>
</protein>
<feature type="transmembrane region" description="Helical" evidence="10">
    <location>
        <begin position="222"/>
        <end position="241"/>
    </location>
</feature>
<keyword evidence="3" id="KW-0813">Transport</keyword>
<feature type="transmembrane region" description="Helical" evidence="10">
    <location>
        <begin position="151"/>
        <end position="171"/>
    </location>
</feature>
<organism evidence="11 12">
    <name type="scientific">Penicillium cosmopolitanum</name>
    <dbReference type="NCBI Taxonomy" id="1131564"/>
    <lineage>
        <taxon>Eukaryota</taxon>
        <taxon>Fungi</taxon>
        <taxon>Dikarya</taxon>
        <taxon>Ascomycota</taxon>
        <taxon>Pezizomycotina</taxon>
        <taxon>Eurotiomycetes</taxon>
        <taxon>Eurotiomycetidae</taxon>
        <taxon>Eurotiales</taxon>
        <taxon>Aspergillaceae</taxon>
        <taxon>Penicillium</taxon>
    </lineage>
</organism>
<evidence type="ECO:0000313" key="11">
    <source>
        <dbReference type="EMBL" id="KAJ5397447.1"/>
    </source>
</evidence>
<dbReference type="InterPro" id="IPR011701">
    <property type="entry name" value="MFS"/>
</dbReference>
<evidence type="ECO:0000256" key="3">
    <source>
        <dbReference type="ARBA" id="ARBA00022448"/>
    </source>
</evidence>
<feature type="transmembrane region" description="Helical" evidence="10">
    <location>
        <begin position="186"/>
        <end position="210"/>
    </location>
</feature>
<accession>A0A9W9W2Q4</accession>
<evidence type="ECO:0000313" key="12">
    <source>
        <dbReference type="Proteomes" id="UP001147747"/>
    </source>
</evidence>
<comment type="similarity">
    <text evidence="2">Belongs to the major facilitator superfamily.</text>
</comment>
<dbReference type="PANTHER" id="PTHR21576">
    <property type="entry name" value="UNCHARACTERIZED NODULIN-LIKE PROTEIN"/>
    <property type="match status" value="1"/>
</dbReference>
<keyword evidence="6 10" id="KW-1133">Transmembrane helix</keyword>
<dbReference type="RefSeq" id="XP_056489499.1">
    <property type="nucleotide sequence ID" value="XM_056630197.1"/>
</dbReference>
<gene>
    <name evidence="11" type="ORF">N7509_005560</name>
</gene>
<proteinExistence type="inferred from homology"/>
<name>A0A9W9W2Q4_9EURO</name>
<evidence type="ECO:0000256" key="7">
    <source>
        <dbReference type="ARBA" id="ARBA00023136"/>
    </source>
</evidence>
<feature type="compositionally biased region" description="Basic and acidic residues" evidence="9">
    <location>
        <begin position="346"/>
        <end position="356"/>
    </location>
</feature>
<dbReference type="SUPFAM" id="SSF103473">
    <property type="entry name" value="MFS general substrate transporter"/>
    <property type="match status" value="1"/>
</dbReference>
<evidence type="ECO:0000256" key="1">
    <source>
        <dbReference type="ARBA" id="ARBA00004128"/>
    </source>
</evidence>
<feature type="transmembrane region" description="Helical" evidence="10">
    <location>
        <begin position="82"/>
        <end position="104"/>
    </location>
</feature>
<dbReference type="Pfam" id="PF07690">
    <property type="entry name" value="MFS_1"/>
    <property type="match status" value="1"/>
</dbReference>
<dbReference type="InterPro" id="IPR036259">
    <property type="entry name" value="MFS_trans_sf"/>
</dbReference>